<name>A0ABT6XKQ2_9GAMM</name>
<gene>
    <name evidence="1" type="ORF">QLQ15_17605</name>
</gene>
<dbReference type="EMBL" id="JASGBI010000002">
    <property type="protein sequence ID" value="MDI9240722.1"/>
    <property type="molecule type" value="Genomic_DNA"/>
</dbReference>
<evidence type="ECO:0000313" key="2">
    <source>
        <dbReference type="Proteomes" id="UP001321580"/>
    </source>
</evidence>
<reference evidence="1 2" key="1">
    <citation type="submission" date="2023-05" db="EMBL/GenBank/DDBJ databases">
        <title>Lysobacter sp. strain LF1 Genome sequencing and assembly.</title>
        <authorList>
            <person name="Jung Y."/>
        </authorList>
    </citation>
    <scope>NUCLEOTIDE SEQUENCE [LARGE SCALE GENOMIC DNA]</scope>
    <source>
        <strain evidence="1 2">LF1</strain>
    </source>
</reference>
<keyword evidence="2" id="KW-1185">Reference proteome</keyword>
<evidence type="ECO:0000313" key="1">
    <source>
        <dbReference type="EMBL" id="MDI9240722.1"/>
    </source>
</evidence>
<dbReference type="RefSeq" id="WP_283214203.1">
    <property type="nucleotide sequence ID" value="NZ_JASGBI010000002.1"/>
</dbReference>
<sequence>MSKPKMISVVLQDGAETELKGILGPWLRSNEFASAYVNCLAIEPNGPYFLMKLQVPDTMLEMEVQIPHPYVKGTLCAADLRKLGFGE</sequence>
<protein>
    <submittedName>
        <fullName evidence="1">Uncharacterized protein</fullName>
    </submittedName>
</protein>
<organism evidence="1 2">
    <name type="scientific">Lysobacter stagni</name>
    <dbReference type="NCBI Taxonomy" id="3045172"/>
    <lineage>
        <taxon>Bacteria</taxon>
        <taxon>Pseudomonadati</taxon>
        <taxon>Pseudomonadota</taxon>
        <taxon>Gammaproteobacteria</taxon>
        <taxon>Lysobacterales</taxon>
        <taxon>Lysobacteraceae</taxon>
        <taxon>Lysobacter</taxon>
    </lineage>
</organism>
<proteinExistence type="predicted"/>
<dbReference type="Proteomes" id="UP001321580">
    <property type="component" value="Unassembled WGS sequence"/>
</dbReference>
<accession>A0ABT6XKQ2</accession>
<comment type="caution">
    <text evidence="1">The sequence shown here is derived from an EMBL/GenBank/DDBJ whole genome shotgun (WGS) entry which is preliminary data.</text>
</comment>